<dbReference type="RefSeq" id="WP_043765359.1">
    <property type="nucleotide sequence ID" value="NZ_JAME01000001.1"/>
</dbReference>
<feature type="chain" id="PRO_5004980360" evidence="1">
    <location>
        <begin position="20"/>
        <end position="128"/>
    </location>
</feature>
<proteinExistence type="predicted"/>
<sequence length="128" mass="13740">MKRAMAALALVLAAGTAAAADPVLGTWKTEADDGSYAFVGMKPCGDKICGTIDRTFNAQGEYRSPNIGEYLVLNMVPQDGNRYEGRVWRPSNDKVYLGKMELSGDSLKLSGCVAGGLLCSSQTWSRVR</sequence>
<dbReference type="STRING" id="1449351.RISW2_00990"/>
<dbReference type="PANTHER" id="PTHR36919:SF2">
    <property type="entry name" value="BLL6627 PROTEIN"/>
    <property type="match status" value="1"/>
</dbReference>
<dbReference type="InterPro" id="IPR019223">
    <property type="entry name" value="DUF2147"/>
</dbReference>
<evidence type="ECO:0000256" key="1">
    <source>
        <dbReference type="SAM" id="SignalP"/>
    </source>
</evidence>
<keyword evidence="1" id="KW-0732">Signal</keyword>
<evidence type="ECO:0000313" key="3">
    <source>
        <dbReference type="EMBL" id="ETX30988.1"/>
    </source>
</evidence>
<dbReference type="OrthoDB" id="9811671at2"/>
<dbReference type="Proteomes" id="UP000023430">
    <property type="component" value="Unassembled WGS sequence"/>
</dbReference>
<dbReference type="eggNOG" id="COG4731">
    <property type="taxonomic scope" value="Bacteria"/>
</dbReference>
<feature type="signal peptide" evidence="1">
    <location>
        <begin position="1"/>
        <end position="19"/>
    </location>
</feature>
<reference evidence="3 4" key="1">
    <citation type="submission" date="2014-01" db="EMBL/GenBank/DDBJ databases">
        <title>Roseivivax isoporae LMG 25204 Genome Sequencing.</title>
        <authorList>
            <person name="Lai Q."/>
            <person name="Li G."/>
            <person name="Shao Z."/>
        </authorList>
    </citation>
    <scope>NUCLEOTIDE SEQUENCE [LARGE SCALE GENOMIC DNA]</scope>
    <source>
        <strain evidence="3 4">LMG 25204</strain>
    </source>
</reference>
<organism evidence="3 4">
    <name type="scientific">Roseivivax isoporae LMG 25204</name>
    <dbReference type="NCBI Taxonomy" id="1449351"/>
    <lineage>
        <taxon>Bacteria</taxon>
        <taxon>Pseudomonadati</taxon>
        <taxon>Pseudomonadota</taxon>
        <taxon>Alphaproteobacteria</taxon>
        <taxon>Rhodobacterales</taxon>
        <taxon>Roseobacteraceae</taxon>
        <taxon>Roseivivax</taxon>
    </lineage>
</organism>
<evidence type="ECO:0000259" key="2">
    <source>
        <dbReference type="Pfam" id="PF09917"/>
    </source>
</evidence>
<dbReference type="PANTHER" id="PTHR36919">
    <property type="entry name" value="BLR1215 PROTEIN"/>
    <property type="match status" value="1"/>
</dbReference>
<protein>
    <submittedName>
        <fullName evidence="3">Imidazoleglycerol-phosphate dehydratase</fullName>
    </submittedName>
</protein>
<dbReference type="Pfam" id="PF09917">
    <property type="entry name" value="DUF2147"/>
    <property type="match status" value="1"/>
</dbReference>
<feature type="domain" description="DUF2147" evidence="2">
    <location>
        <begin position="25"/>
        <end position="126"/>
    </location>
</feature>
<accession>X7FE03</accession>
<dbReference type="PATRIC" id="fig|1449351.3.peg.203"/>
<dbReference type="AlphaFoldDB" id="X7FE03"/>
<comment type="caution">
    <text evidence="3">The sequence shown here is derived from an EMBL/GenBank/DDBJ whole genome shotgun (WGS) entry which is preliminary data.</text>
</comment>
<name>X7FE03_9RHOB</name>
<dbReference type="EMBL" id="JAME01000001">
    <property type="protein sequence ID" value="ETX30988.1"/>
    <property type="molecule type" value="Genomic_DNA"/>
</dbReference>
<dbReference type="Gene3D" id="2.40.128.520">
    <property type="match status" value="1"/>
</dbReference>
<gene>
    <name evidence="3" type="ORF">RISW2_00990</name>
</gene>
<evidence type="ECO:0000313" key="4">
    <source>
        <dbReference type="Proteomes" id="UP000023430"/>
    </source>
</evidence>
<keyword evidence="4" id="KW-1185">Reference proteome</keyword>